<dbReference type="InterPro" id="IPR011049">
    <property type="entry name" value="Serralysin-like_metalloprot_C"/>
</dbReference>
<proteinExistence type="predicted"/>
<dbReference type="STRING" id="257708.RGI145_03870"/>
<evidence type="ECO:0008006" key="3">
    <source>
        <dbReference type="Google" id="ProtNLM"/>
    </source>
</evidence>
<protein>
    <recommendedName>
        <fullName evidence="3">Calcium-binding protein</fullName>
    </recommendedName>
</protein>
<dbReference type="EMBL" id="CP015583">
    <property type="protein sequence ID" value="APT56367.1"/>
    <property type="molecule type" value="Genomic_DNA"/>
</dbReference>
<dbReference type="Proteomes" id="UP000185494">
    <property type="component" value="Chromosome 1"/>
</dbReference>
<name>A0A1L7AC37_9PROT</name>
<dbReference type="SUPFAM" id="SSF51161">
    <property type="entry name" value="Trimeric LpxA-like enzymes"/>
    <property type="match status" value="1"/>
</dbReference>
<evidence type="ECO:0000313" key="1">
    <source>
        <dbReference type="EMBL" id="APT56367.1"/>
    </source>
</evidence>
<dbReference type="KEGG" id="rgi:RGI145_03870"/>
<organism evidence="1 2">
    <name type="scientific">Roseomonas gilardii</name>
    <dbReference type="NCBI Taxonomy" id="257708"/>
    <lineage>
        <taxon>Bacteria</taxon>
        <taxon>Pseudomonadati</taxon>
        <taxon>Pseudomonadota</taxon>
        <taxon>Alphaproteobacteria</taxon>
        <taxon>Acetobacterales</taxon>
        <taxon>Roseomonadaceae</taxon>
        <taxon>Roseomonas</taxon>
    </lineage>
</organism>
<accession>A0A1L7AC37</accession>
<dbReference type="SUPFAM" id="SSF51120">
    <property type="entry name" value="beta-Roll"/>
    <property type="match status" value="1"/>
</dbReference>
<sequence length="336" mass="34627">MTNIIYGDTSGTLFCEQVGGDQTLIGPSATSIYETVVTQIYGDAQAMQDFARGGNDFIIGGSATNLSEQIYGDAYVMSGLSQGGNDSIFGGRTHGYNHPVVYGDAFEMHDNAKAGGDWIVGNDANVYGDAFTMDGGTIGGNDCIMGSSTDTSLYGDASALKDHAQGGNDLIWVTAGTSLVQIFGDGALSGFARGGNDRIIGPDDSASCVIRGDGRMSDNAVGGDDVIVAGAHSNNQIWGDGERTGSDTVGGSDTFVFAPGIAQNRIMDFEQGKDHIDLTAFAAQGVHDLGDLNIRSGNITLPGGTSYTGSLIGFGTDSYIALVGVEHPAGSDFIFA</sequence>
<evidence type="ECO:0000313" key="2">
    <source>
        <dbReference type="Proteomes" id="UP000185494"/>
    </source>
</evidence>
<dbReference type="InterPro" id="IPR011004">
    <property type="entry name" value="Trimer_LpxA-like_sf"/>
</dbReference>
<reference evidence="1 2" key="1">
    <citation type="submission" date="2016-05" db="EMBL/GenBank/DDBJ databases">
        <title>Complete Genome and Methylome Analysis of Psychrotrophic Bacterial Isolates from Antarctic Lake Untersee.</title>
        <authorList>
            <person name="Fomenkov A."/>
            <person name="Akimov V.N."/>
            <person name="Vasilyeva L.V."/>
            <person name="Andersen D."/>
            <person name="Vincze T."/>
            <person name="Roberts R.J."/>
        </authorList>
    </citation>
    <scope>NUCLEOTIDE SEQUENCE [LARGE SCALE GENOMIC DNA]</scope>
    <source>
        <strain evidence="1 2">U14-5</strain>
    </source>
</reference>
<dbReference type="RefSeq" id="WP_075797310.1">
    <property type="nucleotide sequence ID" value="NZ_CP015583.1"/>
</dbReference>
<gene>
    <name evidence="1" type="ORF">RGI145_03870</name>
</gene>
<dbReference type="AlphaFoldDB" id="A0A1L7AC37"/>